<dbReference type="Pfam" id="PF02274">
    <property type="entry name" value="ADI"/>
    <property type="match status" value="1"/>
</dbReference>
<dbReference type="EMBL" id="JABCLD010000572">
    <property type="protein sequence ID" value="NMU24845.1"/>
    <property type="molecule type" value="Genomic_DNA"/>
</dbReference>
<gene>
    <name evidence="1" type="ORF">HKB21_04340</name>
</gene>
<dbReference type="Proteomes" id="UP000555836">
    <property type="component" value="Unassembled WGS sequence"/>
</dbReference>
<proteinExistence type="predicted"/>
<reference evidence="1 2" key="1">
    <citation type="submission" date="2020-04" db="EMBL/GenBank/DDBJ databases">
        <title>Whole-genome sequencing of Vibrio spp. from China reveals different genetic environments of blaCTX-M-14 among diverse lineages.</title>
        <authorList>
            <person name="Zheng Z."/>
            <person name="Ye L."/>
            <person name="Chen S."/>
        </authorList>
    </citation>
    <scope>NUCLEOTIDE SEQUENCE [LARGE SCALE GENOMIC DNA]</scope>
    <source>
        <strain evidence="1 2">Vb0574</strain>
    </source>
</reference>
<protein>
    <recommendedName>
        <fullName evidence="3">Arginine deiminase</fullName>
    </recommendedName>
</protein>
<evidence type="ECO:0000313" key="1">
    <source>
        <dbReference type="EMBL" id="NMU24845.1"/>
    </source>
</evidence>
<evidence type="ECO:0000313" key="2">
    <source>
        <dbReference type="Proteomes" id="UP000555836"/>
    </source>
</evidence>
<comment type="caution">
    <text evidence="1">The sequence shown here is derived from an EMBL/GenBank/DDBJ whole genome shotgun (WGS) entry which is preliminary data.</text>
</comment>
<accession>A0A7Y0X4H4</accession>
<dbReference type="AlphaFoldDB" id="A0A7Y0X4H4"/>
<dbReference type="Gene3D" id="3.75.10.10">
    <property type="entry name" value="L-arginine/glycine Amidinotransferase, Chain A"/>
    <property type="match status" value="1"/>
</dbReference>
<evidence type="ECO:0008006" key="3">
    <source>
        <dbReference type="Google" id="ProtNLM"/>
    </source>
</evidence>
<sequence length="23" mass="2463">GNELGRGRGGARCMSCPIERDDI</sequence>
<feature type="non-terminal residue" evidence="1">
    <location>
        <position position="1"/>
    </location>
</feature>
<dbReference type="SUPFAM" id="SSF55909">
    <property type="entry name" value="Pentein"/>
    <property type="match status" value="1"/>
</dbReference>
<organism evidence="1 2">
    <name type="scientific">Vibrio parahaemolyticus</name>
    <dbReference type="NCBI Taxonomy" id="670"/>
    <lineage>
        <taxon>Bacteria</taxon>
        <taxon>Pseudomonadati</taxon>
        <taxon>Pseudomonadota</taxon>
        <taxon>Gammaproteobacteria</taxon>
        <taxon>Vibrionales</taxon>
        <taxon>Vibrionaceae</taxon>
        <taxon>Vibrio</taxon>
    </lineage>
</organism>
<name>A0A7Y0X4H4_VIBPH</name>